<dbReference type="InterPro" id="IPR004841">
    <property type="entry name" value="AA-permease/SLC12A_dom"/>
</dbReference>
<dbReference type="Pfam" id="PF00324">
    <property type="entry name" value="AA_permease"/>
    <property type="match status" value="1"/>
</dbReference>
<evidence type="ECO:0000256" key="2">
    <source>
        <dbReference type="ARBA" id="ARBA00022692"/>
    </source>
</evidence>
<dbReference type="PANTHER" id="PTHR11827">
    <property type="entry name" value="SOLUTE CARRIER FAMILY 12, CATION COTRANSPORTERS"/>
    <property type="match status" value="1"/>
</dbReference>
<keyword evidence="2 5" id="KW-0812">Transmembrane</keyword>
<keyword evidence="4 5" id="KW-0472">Membrane</keyword>
<comment type="caution">
    <text evidence="7">The sequence shown here is derived from an EMBL/GenBank/DDBJ whole genome shotgun (WGS) entry which is preliminary data.</text>
</comment>
<feature type="transmembrane region" description="Helical" evidence="5">
    <location>
        <begin position="165"/>
        <end position="182"/>
    </location>
</feature>
<dbReference type="GO" id="GO:0015379">
    <property type="term" value="F:potassium:chloride symporter activity"/>
    <property type="evidence" value="ECO:0007669"/>
    <property type="project" value="TreeGrafter"/>
</dbReference>
<dbReference type="AlphaFoldDB" id="A0A7I8VDQ2"/>
<dbReference type="InterPro" id="IPR004842">
    <property type="entry name" value="SLC12A_fam"/>
</dbReference>
<keyword evidence="8" id="KW-1185">Reference proteome</keyword>
<sequence length="301" mass="32923">MNLKQVEKEKKIAEIGISSNQQSNSELSIQNQSISLNISDENVTSDDILDESFALRQLFNADNETRVASQYFKRDFPSSEGGIGLNRKPKLGVIFGVYLPTIQHIFGVLMFIRMAWMVGHGGIYQTWLMVFLCCCATFTTAISISAIATNGIVRDGGPYFMISRNMGSQVGGTIGMCFYLANTFAINLYVLGGIEILLTHLAPSLAIFGDMHENPENNMRFYGSIIIILMAVVVGFGVRFVQMLAPVSLICVVVAIASVFAGAFGTISKGYSEPRICLVGDRLLNIKVGEKCNLSQIEQVS</sequence>
<dbReference type="GO" id="GO:1990573">
    <property type="term" value="P:potassium ion import across plasma membrane"/>
    <property type="evidence" value="ECO:0007669"/>
    <property type="project" value="TreeGrafter"/>
</dbReference>
<dbReference type="GO" id="GO:0006884">
    <property type="term" value="P:cell volume homeostasis"/>
    <property type="evidence" value="ECO:0007669"/>
    <property type="project" value="TreeGrafter"/>
</dbReference>
<keyword evidence="3 5" id="KW-1133">Transmembrane helix</keyword>
<feature type="transmembrane region" description="Helical" evidence="5">
    <location>
        <begin position="247"/>
        <end position="267"/>
    </location>
</feature>
<dbReference type="OrthoDB" id="2020542at2759"/>
<evidence type="ECO:0000256" key="3">
    <source>
        <dbReference type="ARBA" id="ARBA00022989"/>
    </source>
</evidence>
<dbReference type="Gene3D" id="1.20.1740.10">
    <property type="entry name" value="Amino acid/polyamine transporter I"/>
    <property type="match status" value="1"/>
</dbReference>
<evidence type="ECO:0000256" key="1">
    <source>
        <dbReference type="ARBA" id="ARBA00004141"/>
    </source>
</evidence>
<protein>
    <submittedName>
        <fullName evidence="7">DgyrCDS1873</fullName>
    </submittedName>
</protein>
<organism evidence="7 8">
    <name type="scientific">Dimorphilus gyrociliatus</name>
    <dbReference type="NCBI Taxonomy" id="2664684"/>
    <lineage>
        <taxon>Eukaryota</taxon>
        <taxon>Metazoa</taxon>
        <taxon>Spiralia</taxon>
        <taxon>Lophotrochozoa</taxon>
        <taxon>Annelida</taxon>
        <taxon>Polychaeta</taxon>
        <taxon>Polychaeta incertae sedis</taxon>
        <taxon>Dinophilidae</taxon>
        <taxon>Dimorphilus</taxon>
    </lineage>
</organism>
<feature type="domain" description="Amino acid permease/ SLC12A" evidence="6">
    <location>
        <begin position="97"/>
        <end position="274"/>
    </location>
</feature>
<dbReference type="PANTHER" id="PTHR11827:SF73">
    <property type="entry name" value="KAZACHOC, ISOFORM G"/>
    <property type="match status" value="1"/>
</dbReference>
<proteinExistence type="predicted"/>
<evidence type="ECO:0000256" key="4">
    <source>
        <dbReference type="ARBA" id="ARBA00023136"/>
    </source>
</evidence>
<evidence type="ECO:0000313" key="8">
    <source>
        <dbReference type="Proteomes" id="UP000549394"/>
    </source>
</evidence>
<dbReference type="EMBL" id="CAJFCJ010000002">
    <property type="protein sequence ID" value="CAD5112656.1"/>
    <property type="molecule type" value="Genomic_DNA"/>
</dbReference>
<feature type="transmembrane region" description="Helical" evidence="5">
    <location>
        <begin position="221"/>
        <end position="241"/>
    </location>
</feature>
<evidence type="ECO:0000313" key="7">
    <source>
        <dbReference type="EMBL" id="CAD5112656.1"/>
    </source>
</evidence>
<feature type="transmembrane region" description="Helical" evidence="5">
    <location>
        <begin position="128"/>
        <end position="153"/>
    </location>
</feature>
<dbReference type="GO" id="GO:0045202">
    <property type="term" value="C:synapse"/>
    <property type="evidence" value="ECO:0007669"/>
    <property type="project" value="GOC"/>
</dbReference>
<accession>A0A7I8VDQ2</accession>
<dbReference type="GO" id="GO:0055075">
    <property type="term" value="P:potassium ion homeostasis"/>
    <property type="evidence" value="ECO:0007669"/>
    <property type="project" value="TreeGrafter"/>
</dbReference>
<name>A0A7I8VDQ2_9ANNE</name>
<dbReference type="GO" id="GO:0005886">
    <property type="term" value="C:plasma membrane"/>
    <property type="evidence" value="ECO:0007669"/>
    <property type="project" value="TreeGrafter"/>
</dbReference>
<comment type="subcellular location">
    <subcellularLocation>
        <location evidence="1">Membrane</location>
        <topology evidence="1">Multi-pass membrane protein</topology>
    </subcellularLocation>
</comment>
<reference evidence="7 8" key="1">
    <citation type="submission" date="2020-08" db="EMBL/GenBank/DDBJ databases">
        <authorList>
            <person name="Hejnol A."/>
        </authorList>
    </citation>
    <scope>NUCLEOTIDE SEQUENCE [LARGE SCALE GENOMIC DNA]</scope>
</reference>
<dbReference type="Proteomes" id="UP000549394">
    <property type="component" value="Unassembled WGS sequence"/>
</dbReference>
<evidence type="ECO:0000256" key="5">
    <source>
        <dbReference type="SAM" id="Phobius"/>
    </source>
</evidence>
<feature type="transmembrane region" description="Helical" evidence="5">
    <location>
        <begin position="93"/>
        <end position="116"/>
    </location>
</feature>
<gene>
    <name evidence="7" type="ORF">DGYR_LOCUS1762</name>
</gene>
<dbReference type="GO" id="GO:0055064">
    <property type="term" value="P:chloride ion homeostasis"/>
    <property type="evidence" value="ECO:0007669"/>
    <property type="project" value="TreeGrafter"/>
</dbReference>
<evidence type="ECO:0000259" key="6">
    <source>
        <dbReference type="Pfam" id="PF00324"/>
    </source>
</evidence>
<dbReference type="GO" id="GO:0007268">
    <property type="term" value="P:chemical synaptic transmission"/>
    <property type="evidence" value="ECO:0007669"/>
    <property type="project" value="TreeGrafter"/>
</dbReference>